<evidence type="ECO:0000256" key="4">
    <source>
        <dbReference type="SAM" id="Phobius"/>
    </source>
</evidence>
<dbReference type="Pfam" id="PF01755">
    <property type="entry name" value="Glyco_transf_25"/>
    <property type="match status" value="1"/>
</dbReference>
<keyword evidence="4" id="KW-0812">Transmembrane</keyword>
<dbReference type="AlphaFoldDB" id="A0A2S7YIJ5"/>
<keyword evidence="4" id="KW-1133">Transmembrane helix</keyword>
<evidence type="ECO:0000313" key="7">
    <source>
        <dbReference type="Proteomes" id="UP000237441"/>
    </source>
</evidence>
<dbReference type="PANTHER" id="PTHR10730:SF53">
    <property type="entry name" value="GLYCOSYLTRANSFERASE 25 FAMILY MEMBER"/>
    <property type="match status" value="1"/>
</dbReference>
<keyword evidence="2" id="KW-0328">Glycosyltransferase</keyword>
<dbReference type="CDD" id="cd06532">
    <property type="entry name" value="Glyco_transf_25"/>
    <property type="match status" value="1"/>
</dbReference>
<evidence type="ECO:0000256" key="2">
    <source>
        <dbReference type="ARBA" id="ARBA00022676"/>
    </source>
</evidence>
<sequence length="365" mass="41410">MLRSYYMPTGLRLALRSTRVKFLLLWTFIAICLSFSFYVTWQGSYFDKATLLKGLLHSDRLLDDLSKAAQNETLGFEKIFYISMPHRQDRQDSMTMLATSTNIRLILQNGVDGNTVHEKARPKGSQALRPEQLGCWRSHANVWRTIINERIQTAIILEDDADWDVRVHDIFQNLSLQMRERTAREGELRSHDANAPYGLDWDLLYVGTCWNINPEVRPVPHIYQDINAPNSTEISFAYQKELEYWGASSSENTRVRVIAPSWYPVCTVGYAVTLKGAQKLLYTVGNEKGLDAPVDLAMISRIQSGHLKSLTVVPPLVTPWKTGTTSDSDIDDLNKAEGELPRGSDNLRLSGRRALAATLDKDFKD</sequence>
<gene>
    <name evidence="6" type="ORF">BB8028_0006g01250</name>
</gene>
<keyword evidence="4" id="KW-0472">Membrane</keyword>
<evidence type="ECO:0000259" key="5">
    <source>
        <dbReference type="Pfam" id="PF01755"/>
    </source>
</evidence>
<feature type="domain" description="Glycosyl transferase family 25" evidence="5">
    <location>
        <begin position="77"/>
        <end position="176"/>
    </location>
</feature>
<organism evidence="6 7">
    <name type="scientific">Beauveria bassiana</name>
    <name type="common">White muscardine disease fungus</name>
    <name type="synonym">Tritirachium shiotae</name>
    <dbReference type="NCBI Taxonomy" id="176275"/>
    <lineage>
        <taxon>Eukaryota</taxon>
        <taxon>Fungi</taxon>
        <taxon>Dikarya</taxon>
        <taxon>Ascomycota</taxon>
        <taxon>Pezizomycotina</taxon>
        <taxon>Sordariomycetes</taxon>
        <taxon>Hypocreomycetidae</taxon>
        <taxon>Hypocreales</taxon>
        <taxon>Cordycipitaceae</taxon>
        <taxon>Beauveria</taxon>
    </lineage>
</organism>
<reference evidence="6 7" key="1">
    <citation type="submission" date="2016-07" db="EMBL/GenBank/DDBJ databases">
        <title>Comparative genomics of the entomopathogenic fungus Beauveria bassiana.</title>
        <authorList>
            <person name="Valero Jimenez C.A."/>
            <person name="Zwaan B.J."/>
            <person name="Van Kan J.A."/>
            <person name="Takken W."/>
            <person name="Debets A.J."/>
            <person name="Schoustra S.E."/>
            <person name="Koenraadt C.J."/>
        </authorList>
    </citation>
    <scope>NUCLEOTIDE SEQUENCE [LARGE SCALE GENOMIC DNA]</scope>
    <source>
        <strain evidence="6 7">ARSEF 8028</strain>
    </source>
</reference>
<dbReference type="OrthoDB" id="47375at2759"/>
<dbReference type="InterPro" id="IPR002654">
    <property type="entry name" value="Glyco_trans_25"/>
</dbReference>
<feature type="transmembrane region" description="Helical" evidence="4">
    <location>
        <begin position="20"/>
        <end position="41"/>
    </location>
</feature>
<keyword evidence="3" id="KW-0808">Transferase</keyword>
<evidence type="ECO:0000256" key="1">
    <source>
        <dbReference type="ARBA" id="ARBA00006721"/>
    </source>
</evidence>
<evidence type="ECO:0000313" key="6">
    <source>
        <dbReference type="EMBL" id="PQK15803.1"/>
    </source>
</evidence>
<dbReference type="Proteomes" id="UP000237441">
    <property type="component" value="Unassembled WGS sequence"/>
</dbReference>
<comment type="caution">
    <text evidence="6">The sequence shown here is derived from an EMBL/GenBank/DDBJ whole genome shotgun (WGS) entry which is preliminary data.</text>
</comment>
<dbReference type="InterPro" id="IPR050757">
    <property type="entry name" value="Collagen_mod_GT25"/>
</dbReference>
<dbReference type="PANTHER" id="PTHR10730">
    <property type="entry name" value="PROCOLLAGEN-LYSINE,2-OXOGLUTARATE 5-DIOXYGENASE/GLYCOSYLTRANSFERASE 25 FAMILY MEMBER"/>
    <property type="match status" value="1"/>
</dbReference>
<accession>A0A2S7YIJ5</accession>
<dbReference type="EMBL" id="JRHA01000006">
    <property type="protein sequence ID" value="PQK15803.1"/>
    <property type="molecule type" value="Genomic_DNA"/>
</dbReference>
<dbReference type="GO" id="GO:0016740">
    <property type="term" value="F:transferase activity"/>
    <property type="evidence" value="ECO:0007669"/>
    <property type="project" value="UniProtKB-KW"/>
</dbReference>
<proteinExistence type="inferred from homology"/>
<name>A0A2S7YIJ5_BEABA</name>
<protein>
    <recommendedName>
        <fullName evidence="5">Glycosyl transferase family 25 domain-containing protein</fullName>
    </recommendedName>
</protein>
<evidence type="ECO:0000256" key="3">
    <source>
        <dbReference type="ARBA" id="ARBA00022679"/>
    </source>
</evidence>
<comment type="similarity">
    <text evidence="1">Belongs to the glycosyltransferase 25 family.</text>
</comment>